<accession>A0AAE1FJ86</accession>
<dbReference type="AlphaFoldDB" id="A0AAE1FJ86"/>
<comment type="caution">
    <text evidence="1">The sequence shown here is derived from an EMBL/GenBank/DDBJ whole genome shotgun (WGS) entry which is preliminary data.</text>
</comment>
<protein>
    <submittedName>
        <fullName evidence="1">Uncharacterized protein</fullName>
    </submittedName>
</protein>
<dbReference type="EMBL" id="JAWQEG010001996">
    <property type="protein sequence ID" value="KAK3875218.1"/>
    <property type="molecule type" value="Genomic_DNA"/>
</dbReference>
<name>A0AAE1FJ86_PETCI</name>
<reference evidence="1" key="1">
    <citation type="submission" date="2023-10" db="EMBL/GenBank/DDBJ databases">
        <title>Genome assemblies of two species of porcelain crab, Petrolisthes cinctipes and Petrolisthes manimaculis (Anomura: Porcellanidae).</title>
        <authorList>
            <person name="Angst P."/>
        </authorList>
    </citation>
    <scope>NUCLEOTIDE SEQUENCE</scope>
    <source>
        <strain evidence="1">PB745_01</strain>
        <tissue evidence="1">Gill</tissue>
    </source>
</reference>
<evidence type="ECO:0000313" key="1">
    <source>
        <dbReference type="EMBL" id="KAK3875218.1"/>
    </source>
</evidence>
<proteinExistence type="predicted"/>
<organism evidence="1 2">
    <name type="scientific">Petrolisthes cinctipes</name>
    <name type="common">Flat porcelain crab</name>
    <dbReference type="NCBI Taxonomy" id="88211"/>
    <lineage>
        <taxon>Eukaryota</taxon>
        <taxon>Metazoa</taxon>
        <taxon>Ecdysozoa</taxon>
        <taxon>Arthropoda</taxon>
        <taxon>Crustacea</taxon>
        <taxon>Multicrustacea</taxon>
        <taxon>Malacostraca</taxon>
        <taxon>Eumalacostraca</taxon>
        <taxon>Eucarida</taxon>
        <taxon>Decapoda</taxon>
        <taxon>Pleocyemata</taxon>
        <taxon>Anomura</taxon>
        <taxon>Galatheoidea</taxon>
        <taxon>Porcellanidae</taxon>
        <taxon>Petrolisthes</taxon>
    </lineage>
</organism>
<sequence>MGHLTFSAFVLPGVDTSAAAGGSSDGGIGVGAGECVLLFTLAVGGWGLSSFRCSLPSCALDMELITRIHKAFMAKRLITNKFATIKFIKLEPGDDFTIIQQRDPDYERLSTPQYCGLLEATYEGTSYGVLWRRFPAGHLSQ</sequence>
<evidence type="ECO:0000313" key="2">
    <source>
        <dbReference type="Proteomes" id="UP001286313"/>
    </source>
</evidence>
<keyword evidence="2" id="KW-1185">Reference proteome</keyword>
<dbReference type="Proteomes" id="UP001286313">
    <property type="component" value="Unassembled WGS sequence"/>
</dbReference>
<gene>
    <name evidence="1" type="ORF">Pcinc_019917</name>
</gene>